<proteinExistence type="inferred from homology"/>
<evidence type="ECO:0000256" key="17">
    <source>
        <dbReference type="ARBA" id="ARBA00023074"/>
    </source>
</evidence>
<keyword evidence="14" id="KW-0378">Hydrolase</keyword>
<keyword evidence="8" id="KW-0162">Chylomicron</keyword>
<feature type="transmembrane region" description="Helical" evidence="29">
    <location>
        <begin position="522"/>
        <end position="544"/>
    </location>
</feature>
<comment type="caution">
    <text evidence="27">Lacks conserved residue(s) required for the propagation of feature annotation.</text>
</comment>
<reference evidence="31 32" key="1">
    <citation type="submission" date="2020-12" db="EMBL/GenBank/DDBJ databases">
        <title>De novo assembly of Tibetan sheep genome.</title>
        <authorList>
            <person name="Li X."/>
        </authorList>
    </citation>
    <scope>NUCLEOTIDE SEQUENCE [LARGE SCALE GENOMIC DNA]</scope>
    <source>
        <tissue evidence="31">Heart</tissue>
    </source>
</reference>
<comment type="caution">
    <text evidence="31">The sequence shown here is derived from an EMBL/GenBank/DDBJ whole genome shotgun (WGS) entry which is preliminary data.</text>
</comment>
<evidence type="ECO:0000256" key="4">
    <source>
        <dbReference type="ARBA" id="ARBA00010701"/>
    </source>
</evidence>
<dbReference type="GO" id="GO:0034185">
    <property type="term" value="F:apolipoprotein binding"/>
    <property type="evidence" value="ECO:0007669"/>
    <property type="project" value="TreeGrafter"/>
</dbReference>
<dbReference type="Gene3D" id="2.60.60.20">
    <property type="entry name" value="PLAT/LH2 domain"/>
    <property type="match status" value="1"/>
</dbReference>
<dbReference type="GO" id="GO:0005886">
    <property type="term" value="C:plasma membrane"/>
    <property type="evidence" value="ECO:0007669"/>
    <property type="project" value="UniProtKB-SubCell"/>
</dbReference>
<evidence type="ECO:0000256" key="24">
    <source>
        <dbReference type="ARBA" id="ARBA00048377"/>
    </source>
</evidence>
<comment type="subcellular location">
    <subcellularLocation>
        <location evidence="2">Cell membrane</location>
        <topology evidence="2">Peripheral membrane protein</topology>
        <orientation evidence="2">Extracellular side</orientation>
    </subcellularLocation>
    <subcellularLocation>
        <location evidence="3">Secreted</location>
        <location evidence="3">Extracellular space</location>
        <location evidence="3">Extracellular matrix</location>
    </subcellularLocation>
</comment>
<dbReference type="AlphaFoldDB" id="A0A836AA11"/>
<dbReference type="PRINTS" id="PR00821">
    <property type="entry name" value="TAGLIPASE"/>
</dbReference>
<evidence type="ECO:0000256" key="28">
    <source>
        <dbReference type="RuleBase" id="RU004262"/>
    </source>
</evidence>
<keyword evidence="20" id="KW-1015">Disulfide bond</keyword>
<keyword evidence="17" id="KW-0944">Nitration</keyword>
<dbReference type="GO" id="GO:0016042">
    <property type="term" value="P:lipid catabolic process"/>
    <property type="evidence" value="ECO:0007669"/>
    <property type="project" value="UniProtKB-KW"/>
</dbReference>
<evidence type="ECO:0000256" key="20">
    <source>
        <dbReference type="ARBA" id="ARBA00023157"/>
    </source>
</evidence>
<dbReference type="PANTHER" id="PTHR11610:SF3">
    <property type="entry name" value="LIPOPROTEIN LIPASE"/>
    <property type="match status" value="1"/>
</dbReference>
<dbReference type="Pfam" id="PF01477">
    <property type="entry name" value="PLAT"/>
    <property type="match status" value="1"/>
</dbReference>
<evidence type="ECO:0000256" key="23">
    <source>
        <dbReference type="ARBA" id="ARBA00046693"/>
    </source>
</evidence>
<dbReference type="PRINTS" id="PR00822">
    <property type="entry name" value="LIPOLIPASE"/>
</dbReference>
<dbReference type="PROSITE" id="PS50095">
    <property type="entry name" value="PLAT"/>
    <property type="match status" value="1"/>
</dbReference>
<dbReference type="InterPro" id="IPR001024">
    <property type="entry name" value="PLAT/LH2_dom"/>
</dbReference>
<dbReference type="Proteomes" id="UP000664991">
    <property type="component" value="Unassembled WGS sequence"/>
</dbReference>
<gene>
    <name evidence="31" type="ORF">JEQ12_008975</name>
</gene>
<evidence type="ECO:0000256" key="13">
    <source>
        <dbReference type="ARBA" id="ARBA00022729"/>
    </source>
</evidence>
<evidence type="ECO:0000256" key="25">
    <source>
        <dbReference type="ARBA" id="ARBA00048386"/>
    </source>
</evidence>
<keyword evidence="9" id="KW-0964">Secreted</keyword>
<dbReference type="InterPro" id="IPR000734">
    <property type="entry name" value="TAG_lipase"/>
</dbReference>
<comment type="subunit">
    <text evidence="23">Homodimer. Interacts with GPIHBP1 with 1:1 stoichiometry. Interacts with APOC2; the interaction activates LPL activity in the presence of lipids. Interaction with heparan sulfate proteoglycans is required to protect LPL against loss of activity. Associates with lipoprotein particles in blood plasma. Interacts with LMF1 and SEL1L; interaction with SEL1L is required to prevent aggregation of newly synthesized LPL in the endoplasmic reticulum (ER), and for normal export of LPL from the ER to the extracellular space. Interacts with SORL1; SORL1 acts as a sorting receptor, promoting LPL localization to endosomes and later to lysosomes, leading to degradation of newly synthesized LPL.</text>
</comment>
<comment type="catalytic activity">
    <reaction evidence="1">
        <text>a triacylglycerol + H2O = a diacylglycerol + a fatty acid + H(+)</text>
        <dbReference type="Rhea" id="RHEA:12044"/>
        <dbReference type="ChEBI" id="CHEBI:15377"/>
        <dbReference type="ChEBI" id="CHEBI:15378"/>
        <dbReference type="ChEBI" id="CHEBI:17855"/>
        <dbReference type="ChEBI" id="CHEBI:18035"/>
        <dbReference type="ChEBI" id="CHEBI:28868"/>
        <dbReference type="EC" id="3.1.1.34"/>
    </reaction>
</comment>
<dbReference type="InterPro" id="IPR033906">
    <property type="entry name" value="Lipase_N"/>
</dbReference>
<comment type="function">
    <text evidence="26">Key enzyme in triglyceride metabolism. Catalyzes the hydrolysis of triglycerides from circulating chylomicrons and very low density lipoproteins (VLDL), and thereby plays an important role in lipid clearance from the blood stream, lipid utilization and storage. Although it has both phospholipase and triglyceride lipase activities it is primarily a triglyceride lipase with low but detectable phospholipase activity. Mediates margination of triglyceride-rich lipoprotein particles in capillaries. Recruited to its site of action on the luminal surface of vascular endothelium by binding to GPIHBP1 and cell surface heparan sulfate proteoglycans.</text>
</comment>
<dbReference type="FunFam" id="3.40.50.1820:FF:000031">
    <property type="entry name" value="Lipoprotein lipase"/>
    <property type="match status" value="1"/>
</dbReference>
<organism evidence="31 32">
    <name type="scientific">Ovis aries</name>
    <name type="common">Sheep</name>
    <dbReference type="NCBI Taxonomy" id="9940"/>
    <lineage>
        <taxon>Eukaryota</taxon>
        <taxon>Metazoa</taxon>
        <taxon>Chordata</taxon>
        <taxon>Craniata</taxon>
        <taxon>Vertebrata</taxon>
        <taxon>Euteleostomi</taxon>
        <taxon>Mammalia</taxon>
        <taxon>Eutheria</taxon>
        <taxon>Laurasiatheria</taxon>
        <taxon>Artiodactyla</taxon>
        <taxon>Ruminantia</taxon>
        <taxon>Pecora</taxon>
        <taxon>Bovidae</taxon>
        <taxon>Caprinae</taxon>
        <taxon>Ovis</taxon>
    </lineage>
</organism>
<keyword evidence="22" id="KW-0850">VLDL</keyword>
<evidence type="ECO:0000313" key="31">
    <source>
        <dbReference type="EMBL" id="KAG5213189.1"/>
    </source>
</evidence>
<dbReference type="InterPro" id="IPR013818">
    <property type="entry name" value="Lipase"/>
</dbReference>
<keyword evidence="11" id="KW-0358">Heparin-binding</keyword>
<keyword evidence="21" id="KW-0325">Glycoprotein</keyword>
<dbReference type="SMART" id="SM00308">
    <property type="entry name" value="LH2"/>
    <property type="match status" value="1"/>
</dbReference>
<dbReference type="GO" id="GO:0046872">
    <property type="term" value="F:metal ion binding"/>
    <property type="evidence" value="ECO:0007669"/>
    <property type="project" value="UniProtKB-KW"/>
</dbReference>
<comment type="catalytic activity">
    <reaction evidence="25">
        <text>1,2,3-tri-(9Z-octadecenoyl)-glycerol + H2O = di-(9Z)-octadecenoylglycerol + (9Z)-octadecenoate + H(+)</text>
        <dbReference type="Rhea" id="RHEA:38575"/>
        <dbReference type="ChEBI" id="CHEBI:15377"/>
        <dbReference type="ChEBI" id="CHEBI:15378"/>
        <dbReference type="ChEBI" id="CHEBI:30823"/>
        <dbReference type="ChEBI" id="CHEBI:53753"/>
        <dbReference type="ChEBI" id="CHEBI:75945"/>
    </reaction>
    <physiologicalReaction direction="left-to-right" evidence="25">
        <dbReference type="Rhea" id="RHEA:38576"/>
    </physiologicalReaction>
</comment>
<dbReference type="InterPro" id="IPR036392">
    <property type="entry name" value="PLAT/LH2_dom_sf"/>
</dbReference>
<evidence type="ECO:0000256" key="19">
    <source>
        <dbReference type="ARBA" id="ARBA00023136"/>
    </source>
</evidence>
<evidence type="ECO:0000259" key="30">
    <source>
        <dbReference type="PROSITE" id="PS50095"/>
    </source>
</evidence>
<evidence type="ECO:0000313" key="32">
    <source>
        <dbReference type="Proteomes" id="UP000664991"/>
    </source>
</evidence>
<dbReference type="PANTHER" id="PTHR11610">
    <property type="entry name" value="LIPASE"/>
    <property type="match status" value="1"/>
</dbReference>
<evidence type="ECO:0000256" key="16">
    <source>
        <dbReference type="ARBA" id="ARBA00022963"/>
    </source>
</evidence>
<keyword evidence="18" id="KW-0443">Lipid metabolism</keyword>
<comment type="similarity">
    <text evidence="4 28">Belongs to the AB hydrolase superfamily. Lipase family.</text>
</comment>
<accession>A0A836AA11</accession>
<evidence type="ECO:0000256" key="3">
    <source>
        <dbReference type="ARBA" id="ARBA00004498"/>
    </source>
</evidence>
<keyword evidence="19 29" id="KW-0472">Membrane</keyword>
<dbReference type="GO" id="GO:0034361">
    <property type="term" value="C:very-low-density lipoprotein particle"/>
    <property type="evidence" value="ECO:0007669"/>
    <property type="project" value="UniProtKB-KW"/>
</dbReference>
<dbReference type="FunFam" id="2.60.60.20:FF:000006">
    <property type="entry name" value="Lipoprotein lipase"/>
    <property type="match status" value="1"/>
</dbReference>
<evidence type="ECO:0000256" key="9">
    <source>
        <dbReference type="ARBA" id="ARBA00022525"/>
    </source>
</evidence>
<protein>
    <recommendedName>
        <fullName evidence="6">Lipoprotein lipase</fullName>
        <ecNumber evidence="5">3.1.1.34</ecNumber>
    </recommendedName>
</protein>
<dbReference type="CDD" id="cd01758">
    <property type="entry name" value="PLAT_LPL"/>
    <property type="match status" value="1"/>
</dbReference>
<evidence type="ECO:0000256" key="21">
    <source>
        <dbReference type="ARBA" id="ARBA00023180"/>
    </source>
</evidence>
<evidence type="ECO:0000256" key="11">
    <source>
        <dbReference type="ARBA" id="ARBA00022674"/>
    </source>
</evidence>
<dbReference type="SUPFAM" id="SSF49723">
    <property type="entry name" value="Lipase/lipooxygenase domain (PLAT/LH2 domain)"/>
    <property type="match status" value="1"/>
</dbReference>
<evidence type="ECO:0000256" key="6">
    <source>
        <dbReference type="ARBA" id="ARBA00018617"/>
    </source>
</evidence>
<dbReference type="SUPFAM" id="SSF53474">
    <property type="entry name" value="alpha/beta-Hydrolases"/>
    <property type="match status" value="1"/>
</dbReference>
<dbReference type="Gene3D" id="3.40.50.1820">
    <property type="entry name" value="alpha/beta hydrolase"/>
    <property type="match status" value="1"/>
</dbReference>
<dbReference type="EMBL" id="JAEMGP010000002">
    <property type="protein sequence ID" value="KAG5213189.1"/>
    <property type="molecule type" value="Genomic_DNA"/>
</dbReference>
<dbReference type="GO" id="GO:0034372">
    <property type="term" value="P:very-low-density lipoprotein particle remodeling"/>
    <property type="evidence" value="ECO:0007669"/>
    <property type="project" value="TreeGrafter"/>
</dbReference>
<evidence type="ECO:0000256" key="29">
    <source>
        <dbReference type="SAM" id="Phobius"/>
    </source>
</evidence>
<keyword evidence="10" id="KW-0272">Extracellular matrix</keyword>
<dbReference type="GO" id="GO:0008201">
    <property type="term" value="F:heparin binding"/>
    <property type="evidence" value="ECO:0007669"/>
    <property type="project" value="UniProtKB-KW"/>
</dbReference>
<evidence type="ECO:0000256" key="5">
    <source>
        <dbReference type="ARBA" id="ARBA00013181"/>
    </source>
</evidence>
<evidence type="ECO:0000256" key="14">
    <source>
        <dbReference type="ARBA" id="ARBA00022801"/>
    </source>
</evidence>
<dbReference type="InterPro" id="IPR002330">
    <property type="entry name" value="Lipo_Lipase"/>
</dbReference>
<evidence type="ECO:0000256" key="18">
    <source>
        <dbReference type="ARBA" id="ARBA00023098"/>
    </source>
</evidence>
<keyword evidence="12" id="KW-0479">Metal-binding</keyword>
<evidence type="ECO:0000256" key="26">
    <source>
        <dbReference type="ARBA" id="ARBA00059063"/>
    </source>
</evidence>
<comment type="catalytic activity">
    <reaction evidence="24">
        <text>1,2,3-tributanoylglycerol + H2O = dibutanoylglycerol + butanoate + H(+)</text>
        <dbReference type="Rhea" id="RHEA:40475"/>
        <dbReference type="ChEBI" id="CHEBI:15377"/>
        <dbReference type="ChEBI" id="CHEBI:15378"/>
        <dbReference type="ChEBI" id="CHEBI:17968"/>
        <dbReference type="ChEBI" id="CHEBI:35020"/>
        <dbReference type="ChEBI" id="CHEBI:76478"/>
    </reaction>
    <physiologicalReaction direction="left-to-right" evidence="24">
        <dbReference type="Rhea" id="RHEA:40476"/>
    </physiologicalReaction>
</comment>
<keyword evidence="15" id="KW-0106">Calcium</keyword>
<keyword evidence="13" id="KW-0732">Signal</keyword>
<keyword evidence="29" id="KW-1133">Transmembrane helix</keyword>
<dbReference type="InterPro" id="IPR029058">
    <property type="entry name" value="AB_hydrolase_fold"/>
</dbReference>
<evidence type="ECO:0000256" key="8">
    <source>
        <dbReference type="ARBA" id="ARBA00022513"/>
    </source>
</evidence>
<dbReference type="GO" id="GO:0004465">
    <property type="term" value="F:lipoprotein lipase activity"/>
    <property type="evidence" value="ECO:0007669"/>
    <property type="project" value="UniProtKB-EC"/>
</dbReference>
<evidence type="ECO:0000256" key="12">
    <source>
        <dbReference type="ARBA" id="ARBA00022723"/>
    </source>
</evidence>
<keyword evidence="16" id="KW-0442">Lipid degradation</keyword>
<evidence type="ECO:0000256" key="2">
    <source>
        <dbReference type="ARBA" id="ARBA00004296"/>
    </source>
</evidence>
<evidence type="ECO:0000256" key="15">
    <source>
        <dbReference type="ARBA" id="ARBA00022837"/>
    </source>
</evidence>
<dbReference type="GO" id="GO:0006641">
    <property type="term" value="P:triglyceride metabolic process"/>
    <property type="evidence" value="ECO:0007669"/>
    <property type="project" value="UniProtKB-ARBA"/>
</dbReference>
<evidence type="ECO:0000256" key="7">
    <source>
        <dbReference type="ARBA" id="ARBA00022475"/>
    </source>
</evidence>
<dbReference type="GO" id="GO:0042627">
    <property type="term" value="C:chylomicron"/>
    <property type="evidence" value="ECO:0007669"/>
    <property type="project" value="UniProtKB-KW"/>
</dbReference>
<evidence type="ECO:0000256" key="10">
    <source>
        <dbReference type="ARBA" id="ARBA00022530"/>
    </source>
</evidence>
<evidence type="ECO:0000256" key="1">
    <source>
        <dbReference type="ARBA" id="ARBA00000137"/>
    </source>
</evidence>
<dbReference type="Pfam" id="PF00151">
    <property type="entry name" value="Lipase"/>
    <property type="match status" value="1"/>
</dbReference>
<sequence>MYESWVPKLVAALYKREPDSNVIVVDWLSRAQQHYPVSAGYTKLVGQDVAKFMNWMADEFNYPLGNVHLLGYSLGAHAAGIAGSLTNKKVNRITGLDPAGPNFEYAEAPSRLSPDDADFVDVLHTFTRGSPGRSIGIQKPVGHVDIYPNGGTFQPGCNIGEALRVIAERGLGDVDQLVKCSHERSVHLFIDSLLNEENPSKAYRCNSKEAFEKGLCLSCRKNRCNNMGYEINKVRAKRSSKMYLKTRSQMPYKVFHYQVKIHFSGTESNTYTNQAFEISLYGTVAESENIPFTLPEVSTNKTYSFLLYTEVDIGELLMLKLKWISDSYFSWSNWWSSPGFDIGKIRVKAGETQKKVIFCSREKMSYLQKGKSPVIFVKCHDKSLNRKSGWFHLLDFSRSAIPSLSDMVSEEAEQVPFLAYQKVVYCQGNLTPSLGATDPQQYFSPTVSEMPASSYTEFPCALSLSQVFEDQNFHEGLLGNKEGSHLFSLHAPYLLSTVLCIHECAIRSFPFLTCNEDIPSSYFWLLWVFVAVKALLSSCGAWAFRCSVFSCFRARALGSGAQSLWHLGLVASQYVESSWTGN</sequence>
<feature type="domain" description="PLAT" evidence="30">
    <location>
        <begin position="255"/>
        <end position="378"/>
    </location>
</feature>
<evidence type="ECO:0000256" key="22">
    <source>
        <dbReference type="ARBA" id="ARBA00023313"/>
    </source>
</evidence>
<dbReference type="CDD" id="cd00707">
    <property type="entry name" value="Pancreat_lipase_like"/>
    <property type="match status" value="1"/>
</dbReference>
<keyword evidence="29" id="KW-0812">Transmembrane</keyword>
<dbReference type="EC" id="3.1.1.34" evidence="5"/>
<name>A0A836AA11_SHEEP</name>
<keyword evidence="7" id="KW-1003">Cell membrane</keyword>
<evidence type="ECO:0000256" key="27">
    <source>
        <dbReference type="PROSITE-ProRule" id="PRU00152"/>
    </source>
</evidence>